<dbReference type="FunFam" id="3.40.50.300:FF:001447">
    <property type="entry name" value="Ras-related protein Rab-1B"/>
    <property type="match status" value="1"/>
</dbReference>
<reference evidence="3" key="1">
    <citation type="submission" date="2012-09" db="EMBL/GenBank/DDBJ databases">
        <authorList>
            <person name="Martin A.A."/>
        </authorList>
    </citation>
    <scope>NUCLEOTIDE SEQUENCE</scope>
</reference>
<keyword evidence="3" id="KW-1185">Reference proteome</keyword>
<dbReference type="PRINTS" id="PR00449">
    <property type="entry name" value="RASTRNSFRMNG"/>
</dbReference>
<protein>
    <submittedName>
        <fullName evidence="4">Ras family protein</fullName>
    </submittedName>
</protein>
<evidence type="ECO:0000256" key="1">
    <source>
        <dbReference type="ARBA" id="ARBA00022741"/>
    </source>
</evidence>
<dbReference type="AlphaFoldDB" id="A0A0K0DDX3"/>
<dbReference type="STRING" id="6313.A0A0K0DDX3"/>
<dbReference type="PROSITE" id="PS51421">
    <property type="entry name" value="RAS"/>
    <property type="match status" value="1"/>
</dbReference>
<dbReference type="PROSITE" id="PS51419">
    <property type="entry name" value="RAB"/>
    <property type="match status" value="1"/>
</dbReference>
<dbReference type="SMART" id="SM00174">
    <property type="entry name" value="RHO"/>
    <property type="match status" value="1"/>
</dbReference>
<dbReference type="SUPFAM" id="SSF52540">
    <property type="entry name" value="P-loop containing nucleoside triphosphate hydrolases"/>
    <property type="match status" value="1"/>
</dbReference>
<keyword evidence="1" id="KW-0547">Nucleotide-binding</keyword>
<organism evidence="3 4">
    <name type="scientific">Angiostrongylus cantonensis</name>
    <name type="common">Rat lungworm</name>
    <dbReference type="NCBI Taxonomy" id="6313"/>
    <lineage>
        <taxon>Eukaryota</taxon>
        <taxon>Metazoa</taxon>
        <taxon>Ecdysozoa</taxon>
        <taxon>Nematoda</taxon>
        <taxon>Chromadorea</taxon>
        <taxon>Rhabditida</taxon>
        <taxon>Rhabditina</taxon>
        <taxon>Rhabditomorpha</taxon>
        <taxon>Strongyloidea</taxon>
        <taxon>Metastrongylidae</taxon>
        <taxon>Angiostrongylus</taxon>
    </lineage>
</organism>
<name>A0A0K0DDX3_ANGCA</name>
<dbReference type="CDD" id="cd00154">
    <property type="entry name" value="Rab"/>
    <property type="match status" value="1"/>
</dbReference>
<dbReference type="InterPro" id="IPR050227">
    <property type="entry name" value="Rab"/>
</dbReference>
<dbReference type="Proteomes" id="UP000035642">
    <property type="component" value="Unassembled WGS sequence"/>
</dbReference>
<dbReference type="Pfam" id="PF00071">
    <property type="entry name" value="Ras"/>
    <property type="match status" value="1"/>
</dbReference>
<evidence type="ECO:0000256" key="2">
    <source>
        <dbReference type="ARBA" id="ARBA00023134"/>
    </source>
</evidence>
<dbReference type="WBParaSite" id="ACAC_0000898301-mRNA-1">
    <property type="protein sequence ID" value="ACAC_0000898301-mRNA-1"/>
    <property type="gene ID" value="ACAC_0000898301"/>
</dbReference>
<dbReference type="SMART" id="SM00173">
    <property type="entry name" value="RAS"/>
    <property type="match status" value="1"/>
</dbReference>
<accession>A0A0K0DDX3</accession>
<dbReference type="GO" id="GO:0005525">
    <property type="term" value="F:GTP binding"/>
    <property type="evidence" value="ECO:0007669"/>
    <property type="project" value="UniProtKB-KW"/>
</dbReference>
<keyword evidence="2" id="KW-0342">GTP-binding</keyword>
<dbReference type="NCBIfam" id="TIGR00231">
    <property type="entry name" value="small_GTP"/>
    <property type="match status" value="1"/>
</dbReference>
<dbReference type="InterPro" id="IPR027417">
    <property type="entry name" value="P-loop_NTPase"/>
</dbReference>
<sequence>MKLSENKKEEPVVMRIYGRQIAYSKWCSLGIPLSERRVSCTGEFCYNRFKPLFSATIGVDFTVKTICVGNRVVALQLWDTAGQERFRSITKQYFRKADGVLLLFDVTSEQSFLNVRNWIESVRLGVDETTIMALVGNKVDLFGNESTRNTVFRAGKMLAEGVQHAFL</sequence>
<reference evidence="4" key="2">
    <citation type="submission" date="2017-02" db="UniProtKB">
        <authorList>
            <consortium name="WormBaseParasite"/>
        </authorList>
    </citation>
    <scope>IDENTIFICATION</scope>
</reference>
<dbReference type="SMART" id="SM00175">
    <property type="entry name" value="RAB"/>
    <property type="match status" value="1"/>
</dbReference>
<proteinExistence type="predicted"/>
<dbReference type="GO" id="GO:0003924">
    <property type="term" value="F:GTPase activity"/>
    <property type="evidence" value="ECO:0007669"/>
    <property type="project" value="InterPro"/>
</dbReference>
<evidence type="ECO:0000313" key="3">
    <source>
        <dbReference type="Proteomes" id="UP000035642"/>
    </source>
</evidence>
<dbReference type="InterPro" id="IPR005225">
    <property type="entry name" value="Small_GTP-bd"/>
</dbReference>
<evidence type="ECO:0000313" key="4">
    <source>
        <dbReference type="WBParaSite" id="ACAC_0000898301-mRNA-1"/>
    </source>
</evidence>
<dbReference type="PANTHER" id="PTHR47977">
    <property type="entry name" value="RAS-RELATED PROTEIN RAB"/>
    <property type="match status" value="1"/>
</dbReference>
<dbReference type="Gene3D" id="3.40.50.300">
    <property type="entry name" value="P-loop containing nucleotide triphosphate hydrolases"/>
    <property type="match status" value="1"/>
</dbReference>
<dbReference type="InterPro" id="IPR001806">
    <property type="entry name" value="Small_GTPase"/>
</dbReference>